<gene>
    <name evidence="2" type="ORF">LTR69_002920</name>
</gene>
<accession>A0ABR0JK94</accession>
<feature type="region of interest" description="Disordered" evidence="1">
    <location>
        <begin position="80"/>
        <end position="99"/>
    </location>
</feature>
<evidence type="ECO:0000313" key="3">
    <source>
        <dbReference type="Proteomes" id="UP001345691"/>
    </source>
</evidence>
<protein>
    <submittedName>
        <fullName evidence="2">Uncharacterized protein</fullName>
    </submittedName>
</protein>
<evidence type="ECO:0000313" key="2">
    <source>
        <dbReference type="EMBL" id="KAK5066401.1"/>
    </source>
</evidence>
<keyword evidence="3" id="KW-1185">Reference proteome</keyword>
<sequence>MQSSLIQYPRNPTIAFLREVNKGYPTLRELATLFETLVTIPLLNGTVPVKLQHRLIDLKEGHVPIYDRIYNAITWENEQEVDDGEAADNDTKDVKMTDN</sequence>
<reference evidence="2 3" key="1">
    <citation type="submission" date="2023-08" db="EMBL/GenBank/DDBJ databases">
        <title>Black Yeasts Isolated from many extreme environments.</title>
        <authorList>
            <person name="Coleine C."/>
            <person name="Stajich J.E."/>
            <person name="Selbmann L."/>
        </authorList>
    </citation>
    <scope>NUCLEOTIDE SEQUENCE [LARGE SCALE GENOMIC DNA]</scope>
    <source>
        <strain evidence="2 3">CCFEE 6328</strain>
    </source>
</reference>
<evidence type="ECO:0000256" key="1">
    <source>
        <dbReference type="SAM" id="MobiDB-lite"/>
    </source>
</evidence>
<dbReference type="EMBL" id="JAVRRF010000004">
    <property type="protein sequence ID" value="KAK5066401.1"/>
    <property type="molecule type" value="Genomic_DNA"/>
</dbReference>
<comment type="caution">
    <text evidence="2">The sequence shown here is derived from an EMBL/GenBank/DDBJ whole genome shotgun (WGS) entry which is preliminary data.</text>
</comment>
<feature type="compositionally biased region" description="Basic and acidic residues" evidence="1">
    <location>
        <begin position="89"/>
        <end position="99"/>
    </location>
</feature>
<dbReference type="Proteomes" id="UP001345691">
    <property type="component" value="Unassembled WGS sequence"/>
</dbReference>
<proteinExistence type="predicted"/>
<organism evidence="2 3">
    <name type="scientific">Exophiala sideris</name>
    <dbReference type="NCBI Taxonomy" id="1016849"/>
    <lineage>
        <taxon>Eukaryota</taxon>
        <taxon>Fungi</taxon>
        <taxon>Dikarya</taxon>
        <taxon>Ascomycota</taxon>
        <taxon>Pezizomycotina</taxon>
        <taxon>Eurotiomycetes</taxon>
        <taxon>Chaetothyriomycetidae</taxon>
        <taxon>Chaetothyriales</taxon>
        <taxon>Herpotrichiellaceae</taxon>
        <taxon>Exophiala</taxon>
    </lineage>
</organism>
<name>A0ABR0JK94_9EURO</name>